<dbReference type="InterPro" id="IPR017441">
    <property type="entry name" value="Protein_kinase_ATP_BS"/>
</dbReference>
<feature type="binding site" evidence="5">
    <location>
        <position position="114"/>
    </location>
    <ligand>
        <name>ATP</name>
        <dbReference type="ChEBI" id="CHEBI:30616"/>
    </ligand>
</feature>
<dbReference type="PROSITE" id="PS00107">
    <property type="entry name" value="PROTEIN_KINASE_ATP"/>
    <property type="match status" value="1"/>
</dbReference>
<feature type="domain" description="Protein kinase" evidence="7">
    <location>
        <begin position="83"/>
        <end position="326"/>
    </location>
</feature>
<proteinExistence type="predicted"/>
<evidence type="ECO:0000256" key="5">
    <source>
        <dbReference type="PROSITE-ProRule" id="PRU10141"/>
    </source>
</evidence>
<dbReference type="InterPro" id="IPR000719">
    <property type="entry name" value="Prot_kinase_dom"/>
</dbReference>
<dbReference type="InterPro" id="IPR008271">
    <property type="entry name" value="Ser/Thr_kinase_AS"/>
</dbReference>
<dbReference type="Pfam" id="PF13424">
    <property type="entry name" value="TPR_12"/>
    <property type="match status" value="1"/>
</dbReference>
<dbReference type="PROSITE" id="PS00108">
    <property type="entry name" value="PROTEIN_KINASE_ST"/>
    <property type="match status" value="1"/>
</dbReference>
<dbReference type="InterPro" id="IPR011009">
    <property type="entry name" value="Kinase-like_dom_sf"/>
</dbReference>
<dbReference type="CDD" id="cd14014">
    <property type="entry name" value="STKc_PknB_like"/>
    <property type="match status" value="1"/>
</dbReference>
<keyword evidence="6" id="KW-0472">Membrane</keyword>
<dbReference type="EMBL" id="JALNMH010000003">
    <property type="protein sequence ID" value="MCK7593065.1"/>
    <property type="molecule type" value="Genomic_DNA"/>
</dbReference>
<gene>
    <name evidence="8" type="ORF">M0G41_05195</name>
</gene>
<dbReference type="SMART" id="SM00220">
    <property type="entry name" value="S_TKc"/>
    <property type="match status" value="1"/>
</dbReference>
<dbReference type="SUPFAM" id="SSF48452">
    <property type="entry name" value="TPR-like"/>
    <property type="match status" value="2"/>
</dbReference>
<dbReference type="GO" id="GO:0016301">
    <property type="term" value="F:kinase activity"/>
    <property type="evidence" value="ECO:0007669"/>
    <property type="project" value="UniProtKB-KW"/>
</dbReference>
<dbReference type="Gene3D" id="1.25.40.10">
    <property type="entry name" value="Tetratricopeptide repeat domain"/>
    <property type="match status" value="2"/>
</dbReference>
<keyword evidence="1" id="KW-0808">Transferase</keyword>
<evidence type="ECO:0000259" key="7">
    <source>
        <dbReference type="PROSITE" id="PS50011"/>
    </source>
</evidence>
<sequence length="862" mass="93859">MTGRIRIEDWREADRLFAELLELPPESRAQRLRELSTGEGVSEALRRLLAGSETPSPLDSPPGLQAAEAVEEGQLAGMRLGPWLLEEEIGRGGMAVVYRASREEADFRHTAAVKLLPRGMTGRERFLQEQAVLARLQHPHIARFYDGGVAEDGTPWIAMQLVEGARLDVHARDLDLREKVRLLLPVIDAVAHAHRHLVIHRDLKPGNVLVDAHGQPQLLDFGIAKLLSEEADGQSTRLLTPRFAAPEQHAGEAVSTATDVYGLGAILHALLTGQSPRDAQGRPQDVLSRCPIDRDLRNIVAKALRDEPGARYPSAEALGADLLRWLEGRPVQATPDSRGYRVRKWVSRHRVGAAASLAVVAVIGVAVGAVLVQSRQTRLHAETVEAQNAILSEIIASPQVALRGRSARVVDVLEDVAARIGERLPEPSLARAALYAQVARSLDQLENEALALDYWDRALDDLRRSGGPAVTELRYLEGRVSALLGSGQIEEALAVNAAAEQQARESLPADHPRQALVVAERLQILPRAAPQQIPDQLKLADARAAEVVWTRSVREQFDCAVLNARNAVGRFAEVIAGAPDYLSEPEPARSPDRLCVLQALLVAQTRSGDLQAAEQTSRTAVALAVSWLGEHEVTTFQLRNGLGNVLQEQGKIEEAIAIQTALIEARDRIPGLDEAERLMPVSSLGVVLLEAGRYEEARPLIEESLEARQRLLGPGHVHSLIDAANLSELLIWIDQPEEALALVTRTEQLAGESMGEGHPITQAIRGIRGGALVGLDRAAEAHALLDGLDERMAKVFGEDDVNVVNVRLWRAAALVDLGRQQEARPLVQSGVEWRRRHFGAEHPKTRAAEALQATLSPPSPAP</sequence>
<dbReference type="PANTHER" id="PTHR43289:SF34">
    <property type="entry name" value="SERINE_THREONINE-PROTEIN KINASE YBDM-RELATED"/>
    <property type="match status" value="1"/>
</dbReference>
<dbReference type="RefSeq" id="WP_248206052.1">
    <property type="nucleotide sequence ID" value="NZ_JALNMH010000003.1"/>
</dbReference>
<protein>
    <submittedName>
        <fullName evidence="8">Serine/threonine-protein kinase</fullName>
    </submittedName>
</protein>
<dbReference type="Proteomes" id="UP001431449">
    <property type="component" value="Unassembled WGS sequence"/>
</dbReference>
<dbReference type="Pfam" id="PF13374">
    <property type="entry name" value="TPR_10"/>
    <property type="match status" value="1"/>
</dbReference>
<feature type="transmembrane region" description="Helical" evidence="6">
    <location>
        <begin position="351"/>
        <end position="372"/>
    </location>
</feature>
<dbReference type="InterPro" id="IPR011990">
    <property type="entry name" value="TPR-like_helical_dom_sf"/>
</dbReference>
<evidence type="ECO:0000256" key="3">
    <source>
        <dbReference type="ARBA" id="ARBA00022777"/>
    </source>
</evidence>
<comment type="caution">
    <text evidence="8">The sequence shown here is derived from an EMBL/GenBank/DDBJ whole genome shotgun (WGS) entry which is preliminary data.</text>
</comment>
<name>A0ABT0GEU6_9GAMM</name>
<organism evidence="8 9">
    <name type="scientific">Pseudomarimonas salicorniae</name>
    <dbReference type="NCBI Taxonomy" id="2933270"/>
    <lineage>
        <taxon>Bacteria</taxon>
        <taxon>Pseudomonadati</taxon>
        <taxon>Pseudomonadota</taxon>
        <taxon>Gammaproteobacteria</taxon>
        <taxon>Lysobacterales</taxon>
        <taxon>Lysobacteraceae</taxon>
        <taxon>Pseudomarimonas</taxon>
    </lineage>
</organism>
<keyword evidence="4 5" id="KW-0067">ATP-binding</keyword>
<dbReference type="Gene3D" id="1.10.510.10">
    <property type="entry name" value="Transferase(Phosphotransferase) domain 1"/>
    <property type="match status" value="1"/>
</dbReference>
<dbReference type="PROSITE" id="PS50011">
    <property type="entry name" value="PROTEIN_KINASE_DOM"/>
    <property type="match status" value="1"/>
</dbReference>
<dbReference type="Gene3D" id="3.30.200.20">
    <property type="entry name" value="Phosphorylase Kinase, domain 1"/>
    <property type="match status" value="1"/>
</dbReference>
<keyword evidence="9" id="KW-1185">Reference proteome</keyword>
<evidence type="ECO:0000313" key="9">
    <source>
        <dbReference type="Proteomes" id="UP001431449"/>
    </source>
</evidence>
<evidence type="ECO:0000256" key="1">
    <source>
        <dbReference type="ARBA" id="ARBA00022679"/>
    </source>
</evidence>
<evidence type="ECO:0000256" key="6">
    <source>
        <dbReference type="SAM" id="Phobius"/>
    </source>
</evidence>
<dbReference type="PANTHER" id="PTHR43289">
    <property type="entry name" value="MITOGEN-ACTIVATED PROTEIN KINASE KINASE KINASE 20-RELATED"/>
    <property type="match status" value="1"/>
</dbReference>
<reference evidence="8" key="1">
    <citation type="submission" date="2022-04" db="EMBL/GenBank/DDBJ databases">
        <title>Lysobacter sp. CAU 1642 isolated from sea sand.</title>
        <authorList>
            <person name="Kim W."/>
        </authorList>
    </citation>
    <scope>NUCLEOTIDE SEQUENCE</scope>
    <source>
        <strain evidence="8">CAU 1642</strain>
    </source>
</reference>
<evidence type="ECO:0000313" key="8">
    <source>
        <dbReference type="EMBL" id="MCK7593065.1"/>
    </source>
</evidence>
<dbReference type="Pfam" id="PF00069">
    <property type="entry name" value="Pkinase"/>
    <property type="match status" value="1"/>
</dbReference>
<keyword evidence="2 5" id="KW-0547">Nucleotide-binding</keyword>
<dbReference type="SUPFAM" id="SSF56112">
    <property type="entry name" value="Protein kinase-like (PK-like)"/>
    <property type="match status" value="1"/>
</dbReference>
<keyword evidence="3 8" id="KW-0418">Kinase</keyword>
<keyword evidence="6" id="KW-1133">Transmembrane helix</keyword>
<accession>A0ABT0GEU6</accession>
<keyword evidence="6" id="KW-0812">Transmembrane</keyword>
<evidence type="ECO:0000256" key="4">
    <source>
        <dbReference type="ARBA" id="ARBA00022840"/>
    </source>
</evidence>
<evidence type="ECO:0000256" key="2">
    <source>
        <dbReference type="ARBA" id="ARBA00022741"/>
    </source>
</evidence>